<gene>
    <name evidence="2" type="ORF">J421_5552</name>
</gene>
<dbReference type="GO" id="GO:0016491">
    <property type="term" value="F:oxidoreductase activity"/>
    <property type="evidence" value="ECO:0007669"/>
    <property type="project" value="TreeGrafter"/>
</dbReference>
<dbReference type="RefSeq" id="WP_025414397.1">
    <property type="nucleotide sequence ID" value="NZ_CP007129.1"/>
</dbReference>
<keyword evidence="1" id="KW-1133">Transmembrane helix</keyword>
<proteinExistence type="predicted"/>
<dbReference type="InParanoid" id="W0RRJ2"/>
<protein>
    <submittedName>
        <fullName evidence="2">FAD dependent oxidoreductase</fullName>
    </submittedName>
</protein>
<dbReference type="Proteomes" id="UP000019151">
    <property type="component" value="Plasmid 1"/>
</dbReference>
<dbReference type="InterPro" id="IPR036188">
    <property type="entry name" value="FAD/NAD-bd_sf"/>
</dbReference>
<geneLocation type="plasmid" evidence="2 3">
    <name>1</name>
</geneLocation>
<dbReference type="PANTHER" id="PTHR42923">
    <property type="entry name" value="PROTOPORPHYRINOGEN OXIDASE"/>
    <property type="match status" value="1"/>
</dbReference>
<name>W0RRJ2_9BACT</name>
<keyword evidence="3" id="KW-1185">Reference proteome</keyword>
<dbReference type="Pfam" id="PF13450">
    <property type="entry name" value="NAD_binding_8"/>
    <property type="match status" value="1"/>
</dbReference>
<dbReference type="PATRIC" id="fig|861299.3.peg.5587"/>
<dbReference type="SUPFAM" id="SSF51905">
    <property type="entry name" value="FAD/NAD(P)-binding domain"/>
    <property type="match status" value="1"/>
</dbReference>
<dbReference type="InterPro" id="IPR006311">
    <property type="entry name" value="TAT_signal"/>
</dbReference>
<evidence type="ECO:0000313" key="2">
    <source>
        <dbReference type="EMBL" id="AHG93087.1"/>
    </source>
</evidence>
<dbReference type="AlphaFoldDB" id="W0RRJ2"/>
<organism evidence="2 3">
    <name type="scientific">Gemmatirosa kalamazoonensis</name>
    <dbReference type="NCBI Taxonomy" id="861299"/>
    <lineage>
        <taxon>Bacteria</taxon>
        <taxon>Pseudomonadati</taxon>
        <taxon>Gemmatimonadota</taxon>
        <taxon>Gemmatimonadia</taxon>
        <taxon>Gemmatimonadales</taxon>
        <taxon>Gemmatimonadaceae</taxon>
        <taxon>Gemmatirosa</taxon>
    </lineage>
</organism>
<keyword evidence="2" id="KW-0614">Plasmid</keyword>
<sequence length="514" mass="56117">MSEDSIGRRTFIAGALGAAALVGLSCKSGRPLAGSLVDDGHAAGHLIRDGGAAPPVRRRERRSIVIVGGGVAGLSAAWWLAKHGVTDFVLLELLSRPGGNARWGENAVSAYPWGAHYVPVPGPHATLVRELFAEMGLLSADGSWSERDLCFAPKERAFVHGRWREGLVEALAMDADGERELRRFDAVVDELRASGAFTIPLALGAADHDVARSPLDTLTAEAWLAREGFRSEALRWYVDYACRDDFGTRARDASAWAALHYFAAREADDPGPLTWPEGNGRLVRHLLGRVEAHVVADAPVGRVERAGTRMRVVAAATEWTCDAVIWAAPTFLARYVVEGAPAASWRYAPWLVANLTLDRRPRAADDDAPEAWDNVIVDSPGLGYVVATHQALRATPEPRTVWTYYRALADGDPAAERRRLLAMDWRACAELALADLERAHPDLRECVSRVDVMRHGHAMPRPEPGFLARRAEWWAPARGARVFYANSDVSGLSLFEEAQYRGVRAAEHAMALVT</sequence>
<accession>W0RRJ2</accession>
<feature type="transmembrane region" description="Helical" evidence="1">
    <location>
        <begin position="64"/>
        <end position="81"/>
    </location>
</feature>
<reference evidence="2 3" key="1">
    <citation type="journal article" date="2014" name="Genome Announc.">
        <title>Genome Sequence and Methylome of Soil Bacterium Gemmatirosa kalamazoonensis KBS708T, a Member of the Rarely Cultivated Gemmatimonadetes Phylum.</title>
        <authorList>
            <person name="Debruyn J.M."/>
            <person name="Radosevich M."/>
            <person name="Wommack K.E."/>
            <person name="Polson S.W."/>
            <person name="Hauser L.J."/>
            <person name="Fawaz M.N."/>
            <person name="Korlach J."/>
            <person name="Tsai Y.C."/>
        </authorList>
    </citation>
    <scope>NUCLEOTIDE SEQUENCE [LARGE SCALE GENOMIC DNA]</scope>
    <source>
        <strain evidence="2 3">KBS708</strain>
        <plasmid evidence="3">Plasmid 1</plasmid>
    </source>
</reference>
<dbReference type="KEGG" id="gba:J421_5552"/>
<dbReference type="InterPro" id="IPR050464">
    <property type="entry name" value="Zeta_carotene_desat/Oxidored"/>
</dbReference>
<dbReference type="HOGENOM" id="CLU_020971_0_0_0"/>
<evidence type="ECO:0000256" key="1">
    <source>
        <dbReference type="SAM" id="Phobius"/>
    </source>
</evidence>
<dbReference type="PROSITE" id="PS51318">
    <property type="entry name" value="TAT"/>
    <property type="match status" value="1"/>
</dbReference>
<dbReference type="PANTHER" id="PTHR42923:SF39">
    <property type="entry name" value="AMINO OXIDASE"/>
    <property type="match status" value="1"/>
</dbReference>
<keyword evidence="1" id="KW-0472">Membrane</keyword>
<keyword evidence="1" id="KW-0812">Transmembrane</keyword>
<dbReference type="OrthoDB" id="127573at2"/>
<dbReference type="Gene3D" id="3.50.50.60">
    <property type="entry name" value="FAD/NAD(P)-binding domain"/>
    <property type="match status" value="1"/>
</dbReference>
<evidence type="ECO:0000313" key="3">
    <source>
        <dbReference type="Proteomes" id="UP000019151"/>
    </source>
</evidence>
<dbReference type="EMBL" id="CP007129">
    <property type="protein sequence ID" value="AHG93087.1"/>
    <property type="molecule type" value="Genomic_DNA"/>
</dbReference>